<dbReference type="AlphaFoldDB" id="A0A1M4SZT7"/>
<reference evidence="1 2" key="1">
    <citation type="submission" date="2016-11" db="EMBL/GenBank/DDBJ databases">
        <authorList>
            <person name="Jaros S."/>
            <person name="Januszkiewicz K."/>
            <person name="Wedrychowicz H."/>
        </authorList>
    </citation>
    <scope>NUCLEOTIDE SEQUENCE [LARGE SCALE GENOMIC DNA]</scope>
    <source>
        <strain evidence="1 2">DSM 25661</strain>
    </source>
</reference>
<dbReference type="SUPFAM" id="SSF117991">
    <property type="entry name" value="YbeD/HP0495-like"/>
    <property type="match status" value="1"/>
</dbReference>
<dbReference type="InterPro" id="IPR027471">
    <property type="entry name" value="YbeD-like_sf"/>
</dbReference>
<dbReference type="STRING" id="1155689.SAMN05444278_101414"/>
<accession>A0A1M4SZT7</accession>
<dbReference type="Proteomes" id="UP000184462">
    <property type="component" value="Unassembled WGS sequence"/>
</dbReference>
<dbReference type="OrthoDB" id="5616097at2"/>
<dbReference type="InterPro" id="IPR007454">
    <property type="entry name" value="UPF0250_YbeD-like"/>
</dbReference>
<evidence type="ECO:0008006" key="3">
    <source>
        <dbReference type="Google" id="ProtNLM"/>
    </source>
</evidence>
<dbReference type="RefSeq" id="WP_073191337.1">
    <property type="nucleotide sequence ID" value="NZ_FQTW01000001.1"/>
</dbReference>
<dbReference type="EMBL" id="FQTW01000001">
    <property type="protein sequence ID" value="SHE37704.1"/>
    <property type="molecule type" value="Genomic_DNA"/>
</dbReference>
<keyword evidence="2" id="KW-1185">Reference proteome</keyword>
<gene>
    <name evidence="1" type="ORF">SAMN05444278_101414</name>
</gene>
<sequence>MQSNSDEFYKKLKKQLKKSTDWPSLYLFKFILPTQNEAELEKLTLIFKNTDAVITTKQSSKGKYTSVSIHVKMKSPDHVISRYREVGNKVKGVISL</sequence>
<dbReference type="Gene3D" id="3.30.70.260">
    <property type="match status" value="1"/>
</dbReference>
<dbReference type="Pfam" id="PF04359">
    <property type="entry name" value="DUF493"/>
    <property type="match status" value="1"/>
</dbReference>
<name>A0A1M4SZT7_9FLAO</name>
<organism evidence="1 2">
    <name type="scientific">Psychroflexus salarius</name>
    <dbReference type="NCBI Taxonomy" id="1155689"/>
    <lineage>
        <taxon>Bacteria</taxon>
        <taxon>Pseudomonadati</taxon>
        <taxon>Bacteroidota</taxon>
        <taxon>Flavobacteriia</taxon>
        <taxon>Flavobacteriales</taxon>
        <taxon>Flavobacteriaceae</taxon>
        <taxon>Psychroflexus</taxon>
    </lineage>
</organism>
<evidence type="ECO:0000313" key="2">
    <source>
        <dbReference type="Proteomes" id="UP000184462"/>
    </source>
</evidence>
<protein>
    <recommendedName>
        <fullName evidence="3">DUF493 domain-containing protein</fullName>
    </recommendedName>
</protein>
<proteinExistence type="predicted"/>
<evidence type="ECO:0000313" key="1">
    <source>
        <dbReference type="EMBL" id="SHE37704.1"/>
    </source>
</evidence>